<comment type="similarity">
    <text evidence="1">Belongs to the DNA polymerase type-B family.</text>
</comment>
<dbReference type="PROSITE" id="PS50819">
    <property type="entry name" value="INTEIN_ENDONUCLEASE"/>
    <property type="match status" value="1"/>
</dbReference>
<evidence type="ECO:0000256" key="8">
    <source>
        <dbReference type="ARBA" id="ARBA00049244"/>
    </source>
</evidence>
<dbReference type="Gene3D" id="1.10.132.60">
    <property type="entry name" value="DNA polymerase family B, C-terminal domain"/>
    <property type="match status" value="1"/>
</dbReference>
<name>A0A6C0C8E3_9ZZZZ</name>
<dbReference type="GO" id="GO:0008296">
    <property type="term" value="F:3'-5'-DNA exonuclease activity"/>
    <property type="evidence" value="ECO:0007669"/>
    <property type="project" value="TreeGrafter"/>
</dbReference>
<feature type="domain" description="DOD-type homing endonuclease" evidence="10">
    <location>
        <begin position="992"/>
        <end position="1071"/>
    </location>
</feature>
<dbReference type="SUPFAM" id="SSF51294">
    <property type="entry name" value="Hedgehog/intein (Hint) domain"/>
    <property type="match status" value="1"/>
</dbReference>
<evidence type="ECO:0000256" key="1">
    <source>
        <dbReference type="ARBA" id="ARBA00005755"/>
    </source>
</evidence>
<dbReference type="InterPro" id="IPR006172">
    <property type="entry name" value="DNA-dir_DNA_pol_B"/>
</dbReference>
<proteinExistence type="inferred from homology"/>
<dbReference type="PANTHER" id="PTHR10322:SF23">
    <property type="entry name" value="DNA POLYMERASE DELTA CATALYTIC SUBUNIT"/>
    <property type="match status" value="1"/>
</dbReference>
<keyword evidence="7" id="KW-0238">DNA-binding</keyword>
<dbReference type="GO" id="GO:0045004">
    <property type="term" value="P:DNA replication proofreading"/>
    <property type="evidence" value="ECO:0007669"/>
    <property type="project" value="TreeGrafter"/>
</dbReference>
<dbReference type="GO" id="GO:0004519">
    <property type="term" value="F:endonuclease activity"/>
    <property type="evidence" value="ECO:0007669"/>
    <property type="project" value="InterPro"/>
</dbReference>
<dbReference type="InterPro" id="IPR012337">
    <property type="entry name" value="RNaseH-like_sf"/>
</dbReference>
<feature type="compositionally biased region" description="Polar residues" evidence="9">
    <location>
        <begin position="21"/>
        <end position="35"/>
    </location>
</feature>
<evidence type="ECO:0000256" key="5">
    <source>
        <dbReference type="ARBA" id="ARBA00022695"/>
    </source>
</evidence>
<dbReference type="Pfam" id="PF03104">
    <property type="entry name" value="DNA_pol_B_exo1"/>
    <property type="match status" value="1"/>
</dbReference>
<dbReference type="InterPro" id="IPR023211">
    <property type="entry name" value="DNA_pol_palm_dom_sf"/>
</dbReference>
<dbReference type="GO" id="GO:0003887">
    <property type="term" value="F:DNA-directed DNA polymerase activity"/>
    <property type="evidence" value="ECO:0007669"/>
    <property type="project" value="UniProtKB-KW"/>
</dbReference>
<dbReference type="GO" id="GO:0006297">
    <property type="term" value="P:nucleotide-excision repair, DNA gap filling"/>
    <property type="evidence" value="ECO:0007669"/>
    <property type="project" value="TreeGrafter"/>
</dbReference>
<protein>
    <recommendedName>
        <fullName evidence="3">DNA polymerase</fullName>
        <ecNumber evidence="2">2.7.7.7</ecNumber>
    </recommendedName>
</protein>
<dbReference type="SUPFAM" id="SSF56672">
    <property type="entry name" value="DNA/RNA polymerases"/>
    <property type="match status" value="1"/>
</dbReference>
<dbReference type="SUPFAM" id="SSF55608">
    <property type="entry name" value="Homing endonucleases"/>
    <property type="match status" value="1"/>
</dbReference>
<dbReference type="InterPro" id="IPR050240">
    <property type="entry name" value="DNA_pol_type-B"/>
</dbReference>
<keyword evidence="4" id="KW-0808">Transferase</keyword>
<dbReference type="InterPro" id="IPR036844">
    <property type="entry name" value="Hint_dom_sf"/>
</dbReference>
<evidence type="ECO:0000256" key="6">
    <source>
        <dbReference type="ARBA" id="ARBA00022932"/>
    </source>
</evidence>
<evidence type="ECO:0000256" key="3">
    <source>
        <dbReference type="ARBA" id="ARBA00015749"/>
    </source>
</evidence>
<feature type="region of interest" description="Disordered" evidence="9">
    <location>
        <begin position="21"/>
        <end position="44"/>
    </location>
</feature>
<dbReference type="Pfam" id="PF00136">
    <property type="entry name" value="DNA_pol_B"/>
    <property type="match status" value="2"/>
</dbReference>
<dbReference type="PANTHER" id="PTHR10322">
    <property type="entry name" value="DNA POLYMERASE CATALYTIC SUBUNIT"/>
    <property type="match status" value="1"/>
</dbReference>
<dbReference type="GO" id="GO:0043625">
    <property type="term" value="C:delta DNA polymerase complex"/>
    <property type="evidence" value="ECO:0007669"/>
    <property type="project" value="TreeGrafter"/>
</dbReference>
<evidence type="ECO:0000256" key="7">
    <source>
        <dbReference type="ARBA" id="ARBA00023125"/>
    </source>
</evidence>
<dbReference type="GO" id="GO:0003677">
    <property type="term" value="F:DNA binding"/>
    <property type="evidence" value="ECO:0007669"/>
    <property type="project" value="UniProtKB-KW"/>
</dbReference>
<dbReference type="SMART" id="SM00486">
    <property type="entry name" value="POLBc"/>
    <property type="match status" value="1"/>
</dbReference>
<dbReference type="InterPro" id="IPR004042">
    <property type="entry name" value="Intein_endonuc_central"/>
</dbReference>
<dbReference type="InterPro" id="IPR042087">
    <property type="entry name" value="DNA_pol_B_thumb"/>
</dbReference>
<dbReference type="Gene3D" id="3.30.420.10">
    <property type="entry name" value="Ribonuclease H-like superfamily/Ribonuclease H"/>
    <property type="match status" value="2"/>
</dbReference>
<dbReference type="Gene3D" id="3.30.342.10">
    <property type="entry name" value="DNA Polymerase, chain B, domain 1"/>
    <property type="match status" value="1"/>
</dbReference>
<dbReference type="InterPro" id="IPR043502">
    <property type="entry name" value="DNA/RNA_pol_sf"/>
</dbReference>
<sequence>MKKIWHLKIYIALYIHRMSNKSPQKNSSRFSGSKTASKKVNKSTSPKKIKKVIVDEEPKKEIIDEKLRERISKLQFQIIDWHTYHEIDEDNEEVYVIQLFGRTIDDKDVCLRITNFQPYFFIRIPDQWSNNEVEIFLEFLKNKVTYKTKNNPKYDYDYGESLLDKKVVKRHDFYGFAGKTKFKFLKLYFKSHTAMKEYSYALSYPLKINGLGREAIQYFRYESNLEPHIRFMHINNLSSCGWVIINGKKLTHIPKHSHCDLSYEVGWKDVLPAGEEFENTMAPFKIMGYDIECISCDHNFPQAKRKTDKIIQIGMTVYRYGSMICADQHILVVKNCSKIVGANVECFNSEKALLRAFARKFSEIRPDFMAGYNNFGFDDSYIYDRVLRIDQEAAIKKRVKVADLYPKFATEFLTLMGKLKNENIINKEGISKSLTIFEKKNLSSSALGDNELSFFHVPGIISMDVMKIIMRDHKLTGYKLDNVSANFITEGVKKINFENEIVSIFTNSTKALDIGSYIQIMINDGYASTPLRENAKYKVTDISQVKDGEITFQSIKTVMDSNDVKELKESMANPLLKTFWTFAKDDMHHTNINKYFNQGNPKKIRQIAKYCLKDCKLVNLLLAKLEIVINNIGMAKVCNVPLSYLFLRGQGVKVFSLVSKECRLHGYLIPVLQRKNKDVDGDSDEKYEGATVIKPIPGVYTQPIGVLDFNSLYPNSICEGNMSQETSVTNPKYSDLPGYKYRKIPVIKKDKKGRVIKDENNQPVTDIHCFAEEIAPEGSPRKYGILPLILTKLLNARAATNNKLKTEKDPSVKIALNGLQLAYKITANSLYGQTGAPTSPIYYLPIAASTTSIGRERLYSARTIVEENFEGSKIIYGDSVTGDTPIVYRNVDNDDVNISMIEELSGTWEAYDQFKADESNRIEKEQLILDIEVWTSNGWSKVNRIIRHKTIKQIHRILTPTGCVDVTEDHSLLDKNKKIIKPHDCKIGTELLHGFMEPNNKYSNISLEKAFELGSSVARVPHEILNSDLEIKKSFLDGYIAANGINMIKGIVMNDKVNAQCLYFLMRSIGLNVSINYDDDIYNFDNESLIPHAVTKTEIVKNITYDDYVYDLETKDGTFHAGIGEMILKNTDSIFIDFGLKDEDGKPKSDKAALQETINLSIKAAEKINSIVPPPQRIVYEKTMHPFILITKKKYVGLLYAHDIEKCYLMSMGIVLKRRDNAPIVKIIVGGIIDQIVKTKDITCALEFAKTVLRKLMDGKYSIDKFILSKALKARYKKPGSIAHRVLADRMGARDPGNKPQVNDRIQYVYIVKDIGRQKKKDIKQGELIENPEYVIKNNLKIDYLYYLEHQIINPASQILELMMRPKKVEKFFNVYIIEEQNKRKNRQSMEKWLDMSKSFNDPENYESYF</sequence>
<keyword evidence="5" id="KW-0548">Nucleotidyltransferase</keyword>
<evidence type="ECO:0000256" key="4">
    <source>
        <dbReference type="ARBA" id="ARBA00022679"/>
    </source>
</evidence>
<dbReference type="GO" id="GO:0000166">
    <property type="term" value="F:nucleotide binding"/>
    <property type="evidence" value="ECO:0007669"/>
    <property type="project" value="InterPro"/>
</dbReference>
<dbReference type="EMBL" id="MN739358">
    <property type="protein sequence ID" value="QHT00711.1"/>
    <property type="molecule type" value="Genomic_DNA"/>
</dbReference>
<organism evidence="11">
    <name type="scientific">viral metagenome</name>
    <dbReference type="NCBI Taxonomy" id="1070528"/>
    <lineage>
        <taxon>unclassified sequences</taxon>
        <taxon>metagenomes</taxon>
        <taxon>organismal metagenomes</taxon>
    </lineage>
</organism>
<dbReference type="InterPro" id="IPR006134">
    <property type="entry name" value="DNA-dir_DNA_pol_B_multi_dom"/>
</dbReference>
<dbReference type="InterPro" id="IPR027434">
    <property type="entry name" value="Homing_endonucl"/>
</dbReference>
<evidence type="ECO:0000256" key="2">
    <source>
        <dbReference type="ARBA" id="ARBA00012417"/>
    </source>
</evidence>
<accession>A0A6C0C8E3</accession>
<dbReference type="GO" id="GO:0006287">
    <property type="term" value="P:base-excision repair, gap-filling"/>
    <property type="evidence" value="ECO:0007669"/>
    <property type="project" value="TreeGrafter"/>
</dbReference>
<dbReference type="Gene3D" id="3.90.1600.10">
    <property type="entry name" value="Palm domain of DNA polymerase"/>
    <property type="match status" value="2"/>
</dbReference>
<dbReference type="SUPFAM" id="SSF53098">
    <property type="entry name" value="Ribonuclease H-like"/>
    <property type="match status" value="1"/>
</dbReference>
<evidence type="ECO:0000259" key="10">
    <source>
        <dbReference type="PROSITE" id="PS50819"/>
    </source>
</evidence>
<dbReference type="Gene3D" id="3.10.28.10">
    <property type="entry name" value="Homing endonucleases"/>
    <property type="match status" value="1"/>
</dbReference>
<dbReference type="InterPro" id="IPR036397">
    <property type="entry name" value="RNaseH_sf"/>
</dbReference>
<dbReference type="InterPro" id="IPR006133">
    <property type="entry name" value="DNA-dir_DNA_pol_B_exonuc"/>
</dbReference>
<dbReference type="PRINTS" id="PR00106">
    <property type="entry name" value="DNAPOLB"/>
</dbReference>
<reference evidence="11" key="1">
    <citation type="journal article" date="2020" name="Nature">
        <title>Giant virus diversity and host interactions through global metagenomics.</title>
        <authorList>
            <person name="Schulz F."/>
            <person name="Roux S."/>
            <person name="Paez-Espino D."/>
            <person name="Jungbluth S."/>
            <person name="Walsh D.A."/>
            <person name="Denef V.J."/>
            <person name="McMahon K.D."/>
            <person name="Konstantinidis K.T."/>
            <person name="Eloe-Fadrosh E.A."/>
            <person name="Kyrpides N.C."/>
            <person name="Woyke T."/>
        </authorList>
    </citation>
    <scope>NUCLEOTIDE SEQUENCE</scope>
    <source>
        <strain evidence="11">GVMAG-M-3300020192-26</strain>
    </source>
</reference>
<dbReference type="EC" id="2.7.7.7" evidence="2"/>
<dbReference type="Gene3D" id="1.10.287.690">
    <property type="entry name" value="Helix hairpin bin"/>
    <property type="match status" value="1"/>
</dbReference>
<keyword evidence="6" id="KW-0239">DNA-directed DNA polymerase</keyword>
<evidence type="ECO:0000256" key="9">
    <source>
        <dbReference type="SAM" id="MobiDB-lite"/>
    </source>
</evidence>
<evidence type="ECO:0000313" key="11">
    <source>
        <dbReference type="EMBL" id="QHT00711.1"/>
    </source>
</evidence>
<comment type="catalytic activity">
    <reaction evidence="8">
        <text>DNA(n) + a 2'-deoxyribonucleoside 5'-triphosphate = DNA(n+1) + diphosphate</text>
        <dbReference type="Rhea" id="RHEA:22508"/>
        <dbReference type="Rhea" id="RHEA-COMP:17339"/>
        <dbReference type="Rhea" id="RHEA-COMP:17340"/>
        <dbReference type="ChEBI" id="CHEBI:33019"/>
        <dbReference type="ChEBI" id="CHEBI:61560"/>
        <dbReference type="ChEBI" id="CHEBI:173112"/>
        <dbReference type="EC" id="2.7.7.7"/>
    </reaction>
</comment>